<proteinExistence type="predicted"/>
<dbReference type="Pfam" id="PF25545">
    <property type="entry name" value="DUF7924"/>
    <property type="match status" value="1"/>
</dbReference>
<name>A0ABR3SBG4_9PEZI</name>
<evidence type="ECO:0000313" key="4">
    <source>
        <dbReference type="Proteomes" id="UP001521116"/>
    </source>
</evidence>
<dbReference type="EMBL" id="JAJVDC020000275">
    <property type="protein sequence ID" value="KAL1616192.1"/>
    <property type="molecule type" value="Genomic_DNA"/>
</dbReference>
<dbReference type="Proteomes" id="UP001521116">
    <property type="component" value="Unassembled WGS sequence"/>
</dbReference>
<dbReference type="InterPro" id="IPR057684">
    <property type="entry name" value="DUF7924"/>
</dbReference>
<gene>
    <name evidence="3" type="ORF">SLS56_011499</name>
</gene>
<keyword evidence="4" id="KW-1185">Reference proteome</keyword>
<feature type="region of interest" description="Disordered" evidence="1">
    <location>
        <begin position="1"/>
        <end position="76"/>
    </location>
</feature>
<sequence>MDAGAIQHWLEGTASPPSSPARKRAHSPAVSKRRRCDPPLPAPMPPTLSSSSAPPSSASASDAHDRASPSPRSDRYRSANLQLNGFFIAASLDASSAPPSVRDQVHTLLEAPRAPIAAEQLERWAQNIIHIQDNGEEAVALSGSGGLLPDASYCARLRRMDGLPFANAKDLLRRVADVPALIAANVPRVRTPVPDVAFGLGNTAFAKQQILAMAISPTSCVCEPISSLYWPFFVLGYKAQAKGGSIYVAVNQCAGSGSACIKAQATLKTPASSTHLV</sequence>
<comment type="caution">
    <text evidence="3">The sequence shown here is derived from an EMBL/GenBank/DDBJ whole genome shotgun (WGS) entry which is preliminary data.</text>
</comment>
<protein>
    <recommendedName>
        <fullName evidence="2">DUF7924 domain-containing protein</fullName>
    </recommendedName>
</protein>
<organism evidence="3 4">
    <name type="scientific">Neofusicoccum ribis</name>
    <dbReference type="NCBI Taxonomy" id="45134"/>
    <lineage>
        <taxon>Eukaryota</taxon>
        <taxon>Fungi</taxon>
        <taxon>Dikarya</taxon>
        <taxon>Ascomycota</taxon>
        <taxon>Pezizomycotina</taxon>
        <taxon>Dothideomycetes</taxon>
        <taxon>Dothideomycetes incertae sedis</taxon>
        <taxon>Botryosphaeriales</taxon>
        <taxon>Botryosphaeriaceae</taxon>
        <taxon>Neofusicoccum</taxon>
    </lineage>
</organism>
<reference evidence="3 4" key="1">
    <citation type="submission" date="2024-02" db="EMBL/GenBank/DDBJ databases">
        <title>De novo assembly and annotation of 12 fungi associated with fruit tree decline syndrome in Ontario, Canada.</title>
        <authorList>
            <person name="Sulman M."/>
            <person name="Ellouze W."/>
            <person name="Ilyukhin E."/>
        </authorList>
    </citation>
    <scope>NUCLEOTIDE SEQUENCE [LARGE SCALE GENOMIC DNA]</scope>
    <source>
        <strain evidence="3 4">M1-105</strain>
    </source>
</reference>
<evidence type="ECO:0000313" key="3">
    <source>
        <dbReference type="EMBL" id="KAL1616192.1"/>
    </source>
</evidence>
<feature type="compositionally biased region" description="Basic and acidic residues" evidence="1">
    <location>
        <begin position="62"/>
        <end position="76"/>
    </location>
</feature>
<feature type="domain" description="DUF7924" evidence="2">
    <location>
        <begin position="188"/>
        <end position="269"/>
    </location>
</feature>
<evidence type="ECO:0000259" key="2">
    <source>
        <dbReference type="Pfam" id="PF25545"/>
    </source>
</evidence>
<feature type="compositionally biased region" description="Low complexity" evidence="1">
    <location>
        <begin position="47"/>
        <end position="61"/>
    </location>
</feature>
<evidence type="ECO:0000256" key="1">
    <source>
        <dbReference type="SAM" id="MobiDB-lite"/>
    </source>
</evidence>
<accession>A0ABR3SBG4</accession>
<feature type="compositionally biased region" description="Basic residues" evidence="1">
    <location>
        <begin position="21"/>
        <end position="35"/>
    </location>
</feature>